<organism evidence="1 2">
    <name type="scientific">Cinnamomum micranthum f. kanehirae</name>
    <dbReference type="NCBI Taxonomy" id="337451"/>
    <lineage>
        <taxon>Eukaryota</taxon>
        <taxon>Viridiplantae</taxon>
        <taxon>Streptophyta</taxon>
        <taxon>Embryophyta</taxon>
        <taxon>Tracheophyta</taxon>
        <taxon>Spermatophyta</taxon>
        <taxon>Magnoliopsida</taxon>
        <taxon>Magnoliidae</taxon>
        <taxon>Laurales</taxon>
        <taxon>Lauraceae</taxon>
        <taxon>Cinnamomum</taxon>
    </lineage>
</organism>
<dbReference type="OrthoDB" id="685237at2759"/>
<comment type="caution">
    <text evidence="1">The sequence shown here is derived from an EMBL/GenBank/DDBJ whole genome shotgun (WGS) entry which is preliminary data.</text>
</comment>
<dbReference type="AlphaFoldDB" id="A0A443Q563"/>
<dbReference type="PANTHER" id="PTHR33593:SF2">
    <property type="entry name" value="ANKYRIN REPEAT_KH DOMAIN PROTEIN (DUF1442)"/>
    <property type="match status" value="1"/>
</dbReference>
<reference evidence="1 2" key="1">
    <citation type="journal article" date="2019" name="Nat. Plants">
        <title>Stout camphor tree genome fills gaps in understanding of flowering plant genome evolution.</title>
        <authorList>
            <person name="Chaw S.M."/>
            <person name="Liu Y.C."/>
            <person name="Wu Y.W."/>
            <person name="Wang H.Y."/>
            <person name="Lin C.I."/>
            <person name="Wu C.S."/>
            <person name="Ke H.M."/>
            <person name="Chang L.Y."/>
            <person name="Hsu C.Y."/>
            <person name="Yang H.T."/>
            <person name="Sudianto E."/>
            <person name="Hsu M.H."/>
            <person name="Wu K.P."/>
            <person name="Wang L.N."/>
            <person name="Leebens-Mack J.H."/>
            <person name="Tsai I.J."/>
        </authorList>
    </citation>
    <scope>NUCLEOTIDE SEQUENCE [LARGE SCALE GENOMIC DNA]</scope>
    <source>
        <strain evidence="2">cv. Chaw 1501</strain>
        <tissue evidence="1">Young leaves</tissue>
    </source>
</reference>
<keyword evidence="2" id="KW-1185">Reference proteome</keyword>
<dbReference type="Proteomes" id="UP000283530">
    <property type="component" value="Unassembled WGS sequence"/>
</dbReference>
<accession>A0A443Q563</accession>
<evidence type="ECO:0000313" key="1">
    <source>
        <dbReference type="EMBL" id="RWR98128.1"/>
    </source>
</evidence>
<proteinExistence type="predicted"/>
<name>A0A443Q563_9MAGN</name>
<sequence>MKTIWCADSASKAYIETIKSVKPSHYPSLTSSFEESNVAELLSAMAAGSKSQMIVEAWASGTDVATSIGLSIASSHTRGRHVCVVQDERSRLEYLDAICEAGLYLRRMWLWERRRRRWEGCRLLISWWSIAGARITRNETGDQDLSFGGGGLTHVRGYAYGTGGGTLNIRKEDKRYINQRNP</sequence>
<gene>
    <name evidence="1" type="ORF">CKAN_02762800</name>
</gene>
<dbReference type="EMBL" id="QPKB01000589">
    <property type="protein sequence ID" value="RWR98128.1"/>
    <property type="molecule type" value="Genomic_DNA"/>
</dbReference>
<evidence type="ECO:0000313" key="2">
    <source>
        <dbReference type="Proteomes" id="UP000283530"/>
    </source>
</evidence>
<dbReference type="Pfam" id="PF07279">
    <property type="entry name" value="DUF1442"/>
    <property type="match status" value="1"/>
</dbReference>
<dbReference type="InterPro" id="IPR009902">
    <property type="entry name" value="DUF1442"/>
</dbReference>
<protein>
    <submittedName>
        <fullName evidence="1">Ankyrin repeat and KH domain-containing protein 1</fullName>
    </submittedName>
</protein>
<dbReference type="PANTHER" id="PTHR33593">
    <property type="entry name" value="DUF1442 FAMILY PROTEIN"/>
    <property type="match status" value="1"/>
</dbReference>